<dbReference type="PANTHER" id="PTHR21310">
    <property type="entry name" value="AMINOGLYCOSIDE PHOSPHOTRANSFERASE-RELATED-RELATED"/>
    <property type="match status" value="1"/>
</dbReference>
<dbReference type="PANTHER" id="PTHR21310:SF15">
    <property type="entry name" value="AMINOGLYCOSIDE PHOSPHOTRANSFERASE DOMAIN-CONTAINING PROTEIN"/>
    <property type="match status" value="1"/>
</dbReference>
<dbReference type="Proteomes" id="UP000196877">
    <property type="component" value="Chromosome"/>
</dbReference>
<dbReference type="InterPro" id="IPR011009">
    <property type="entry name" value="Kinase-like_dom_sf"/>
</dbReference>
<name>A0ABM6LP47_9BACI</name>
<reference evidence="2 3" key="1">
    <citation type="submission" date="2017-06" db="EMBL/GenBank/DDBJ databases">
        <title>Genome sequence of Bacillus sonorensis strain SRCM101395.</title>
        <authorList>
            <person name="Cho S.H."/>
        </authorList>
    </citation>
    <scope>NUCLEOTIDE SEQUENCE [LARGE SCALE GENOMIC DNA]</scope>
    <source>
        <strain evidence="2 3">SRCM101395</strain>
    </source>
</reference>
<proteinExistence type="predicted"/>
<dbReference type="SUPFAM" id="SSF56112">
    <property type="entry name" value="Protein kinase-like (PK-like)"/>
    <property type="match status" value="1"/>
</dbReference>
<dbReference type="GeneID" id="92851345"/>
<dbReference type="Pfam" id="PF01636">
    <property type="entry name" value="APH"/>
    <property type="match status" value="1"/>
</dbReference>
<dbReference type="Gene3D" id="3.90.1200.10">
    <property type="match status" value="1"/>
</dbReference>
<dbReference type="InterPro" id="IPR051678">
    <property type="entry name" value="AGP_Transferase"/>
</dbReference>
<keyword evidence="3" id="KW-1185">Reference proteome</keyword>
<accession>A0ABM6LP47</accession>
<dbReference type="EMBL" id="CP021920">
    <property type="protein sequence ID" value="ASB91219.1"/>
    <property type="molecule type" value="Genomic_DNA"/>
</dbReference>
<feature type="domain" description="Aminoglycoside phosphotransferase" evidence="1">
    <location>
        <begin position="29"/>
        <end position="265"/>
    </location>
</feature>
<sequence>MTNANERVKKVLNLAEKHGLRLNPARAELDESGMDFQVVFADDETGRCWVLRRPRRSDVIKRAAAEGRVLKLLQTRLQAAVPDWRINEPELIAYPKLAGVPAAVIDMEIRNYVWNMNHQPPSEAFVRSLAQTLAALHGIDHDAAEEAGVQVMRPQDLRQTKAEEMKRIKEELGISDTLWERWQKWLADDSCWPEHTAFIHGDLHPPHILIDSDHQVTGLLDWTEAKVADPAKDFLLFQTILGEAETARLIGCYEEAGGRVWPGMKKHITEMQAAYGIEIALFALTTKQKEHMDMALEALGLK</sequence>
<organism evidence="2 3">
    <name type="scientific">Bacillus sonorensis</name>
    <dbReference type="NCBI Taxonomy" id="119858"/>
    <lineage>
        <taxon>Bacteria</taxon>
        <taxon>Bacillati</taxon>
        <taxon>Bacillota</taxon>
        <taxon>Bacilli</taxon>
        <taxon>Bacillales</taxon>
        <taxon>Bacillaceae</taxon>
        <taxon>Bacillus</taxon>
    </lineage>
</organism>
<dbReference type="RefSeq" id="WP_006640080.1">
    <property type="nucleotide sequence ID" value="NZ_CABJEH010000010.1"/>
</dbReference>
<evidence type="ECO:0000259" key="1">
    <source>
        <dbReference type="Pfam" id="PF01636"/>
    </source>
</evidence>
<dbReference type="Gene3D" id="3.30.200.20">
    <property type="entry name" value="Phosphorylase Kinase, domain 1"/>
    <property type="match status" value="1"/>
</dbReference>
<evidence type="ECO:0000313" key="2">
    <source>
        <dbReference type="EMBL" id="ASB91219.1"/>
    </source>
</evidence>
<protein>
    <recommendedName>
        <fullName evidence="1">Aminoglycoside phosphotransferase domain-containing protein</fullName>
    </recommendedName>
</protein>
<gene>
    <name evidence="2" type="ORF">S101395_04731</name>
</gene>
<dbReference type="InterPro" id="IPR002575">
    <property type="entry name" value="Aminoglycoside_PTrfase"/>
</dbReference>
<dbReference type="CDD" id="cd05152">
    <property type="entry name" value="MPH2"/>
    <property type="match status" value="1"/>
</dbReference>
<evidence type="ECO:0000313" key="3">
    <source>
        <dbReference type="Proteomes" id="UP000196877"/>
    </source>
</evidence>